<dbReference type="RefSeq" id="WP_111654157.1">
    <property type="nucleotide sequence ID" value="NZ_JACHWI010000005.1"/>
</dbReference>
<evidence type="ECO:0000313" key="4">
    <source>
        <dbReference type="EMBL" id="RAK27228.1"/>
    </source>
</evidence>
<comment type="similarity">
    <text evidence="1">Belongs to the prephenate/arogenate dehydrogenase family.</text>
</comment>
<dbReference type="OrthoDB" id="9802008at2"/>
<dbReference type="InterPro" id="IPR046826">
    <property type="entry name" value="PDH_N"/>
</dbReference>
<evidence type="ECO:0000256" key="1">
    <source>
        <dbReference type="ARBA" id="ARBA00007964"/>
    </source>
</evidence>
<protein>
    <submittedName>
        <fullName evidence="4">Prephenate dehydrogenase</fullName>
    </submittedName>
</protein>
<dbReference type="GO" id="GO:0070403">
    <property type="term" value="F:NAD+ binding"/>
    <property type="evidence" value="ECO:0007669"/>
    <property type="project" value="InterPro"/>
</dbReference>
<dbReference type="AlphaFoldDB" id="A0A327Z471"/>
<dbReference type="InterPro" id="IPR050812">
    <property type="entry name" value="Preph/Arog_dehydrog"/>
</dbReference>
<dbReference type="GO" id="GO:0006571">
    <property type="term" value="P:tyrosine biosynthetic process"/>
    <property type="evidence" value="ECO:0007669"/>
    <property type="project" value="InterPro"/>
</dbReference>
<evidence type="ECO:0000313" key="5">
    <source>
        <dbReference type="Proteomes" id="UP000249341"/>
    </source>
</evidence>
<organism evidence="4 5">
    <name type="scientific">Actinoplanes lutulentus</name>
    <dbReference type="NCBI Taxonomy" id="1287878"/>
    <lineage>
        <taxon>Bacteria</taxon>
        <taxon>Bacillati</taxon>
        <taxon>Actinomycetota</taxon>
        <taxon>Actinomycetes</taxon>
        <taxon>Micromonosporales</taxon>
        <taxon>Micromonosporaceae</taxon>
        <taxon>Actinoplanes</taxon>
    </lineage>
</organism>
<dbReference type="InterPro" id="IPR008927">
    <property type="entry name" value="6-PGluconate_DH-like_C_sf"/>
</dbReference>
<dbReference type="PANTHER" id="PTHR21363">
    <property type="entry name" value="PREPHENATE DEHYDROGENASE"/>
    <property type="match status" value="1"/>
</dbReference>
<gene>
    <name evidence="4" type="ORF">B0I29_124115</name>
</gene>
<accession>A0A327Z471</accession>
<keyword evidence="2" id="KW-0560">Oxidoreductase</keyword>
<dbReference type="SUPFAM" id="SSF51735">
    <property type="entry name" value="NAD(P)-binding Rossmann-fold domains"/>
    <property type="match status" value="1"/>
</dbReference>
<evidence type="ECO:0000256" key="2">
    <source>
        <dbReference type="ARBA" id="ARBA00023002"/>
    </source>
</evidence>
<name>A0A327Z471_9ACTN</name>
<dbReference type="GO" id="GO:0008977">
    <property type="term" value="F:prephenate dehydrogenase (NAD+) activity"/>
    <property type="evidence" value="ECO:0007669"/>
    <property type="project" value="InterPro"/>
</dbReference>
<dbReference type="SUPFAM" id="SSF48179">
    <property type="entry name" value="6-phosphogluconate dehydrogenase C-terminal domain-like"/>
    <property type="match status" value="1"/>
</dbReference>
<dbReference type="InterPro" id="IPR046825">
    <property type="entry name" value="PDH_C"/>
</dbReference>
<dbReference type="Pfam" id="PF20463">
    <property type="entry name" value="PDH_C"/>
    <property type="match status" value="1"/>
</dbReference>
<dbReference type="PROSITE" id="PS51176">
    <property type="entry name" value="PDH_ADH"/>
    <property type="match status" value="1"/>
</dbReference>
<dbReference type="Gene3D" id="1.10.3660.10">
    <property type="entry name" value="6-phosphogluconate dehydrogenase C-terminal like domain"/>
    <property type="match status" value="1"/>
</dbReference>
<comment type="caution">
    <text evidence="4">The sequence shown here is derived from an EMBL/GenBank/DDBJ whole genome shotgun (WGS) entry which is preliminary data.</text>
</comment>
<dbReference type="Gene3D" id="3.40.50.720">
    <property type="entry name" value="NAD(P)-binding Rossmann-like Domain"/>
    <property type="match status" value="1"/>
</dbReference>
<feature type="domain" description="Prephenate/arogenate dehydrogenase" evidence="3">
    <location>
        <begin position="1"/>
        <end position="278"/>
    </location>
</feature>
<dbReference type="EMBL" id="QLMJ01000024">
    <property type="protein sequence ID" value="RAK27228.1"/>
    <property type="molecule type" value="Genomic_DNA"/>
</dbReference>
<dbReference type="GO" id="GO:0004665">
    <property type="term" value="F:prephenate dehydrogenase (NADP+) activity"/>
    <property type="evidence" value="ECO:0007669"/>
    <property type="project" value="InterPro"/>
</dbReference>
<evidence type="ECO:0000259" key="3">
    <source>
        <dbReference type="PROSITE" id="PS51176"/>
    </source>
</evidence>
<dbReference type="InterPro" id="IPR036291">
    <property type="entry name" value="NAD(P)-bd_dom_sf"/>
</dbReference>
<dbReference type="Proteomes" id="UP000249341">
    <property type="component" value="Unassembled WGS sequence"/>
</dbReference>
<proteinExistence type="inferred from homology"/>
<dbReference type="PANTHER" id="PTHR21363:SF0">
    <property type="entry name" value="PREPHENATE DEHYDROGENASE [NADP(+)]"/>
    <property type="match status" value="1"/>
</dbReference>
<dbReference type="Pfam" id="PF02153">
    <property type="entry name" value="PDH_N"/>
    <property type="match status" value="1"/>
</dbReference>
<reference evidence="4 5" key="1">
    <citation type="submission" date="2018-06" db="EMBL/GenBank/DDBJ databases">
        <title>Genomic Encyclopedia of Type Strains, Phase III (KMG-III): the genomes of soil and plant-associated and newly described type strains.</title>
        <authorList>
            <person name="Whitman W."/>
        </authorList>
    </citation>
    <scope>NUCLEOTIDE SEQUENCE [LARGE SCALE GENOMIC DNA]</scope>
    <source>
        <strain evidence="4 5">CGMCC 4.7090</strain>
    </source>
</reference>
<keyword evidence="5" id="KW-1185">Reference proteome</keyword>
<sequence>MRIAVAGLGLIGGSLLRALDAAGHEVVGFDADPATRDAARAAGFPVAESLAEAASGSELTALGVPMPVLPQLITELAGYDGLVTDVTSVKGPVRDLVRAHGVGRFVGGHPMAGKETSGFAASEKDLFDGCAWVLCLEPGETDLGDWLTLARLFTGMGARVVPATADEHDAAVSKISHVPHLFASVLAAQISDDPLAGALGAGSFRDGTRVAATRPELTAAMCGGNRRSVQRELHRLIGLLEEMSGALDADDPGTALVPHLRLGAQARQAWPATPGEPATIPAAVPALLELGRSGGWVTSVGDGEVVALRPESGR</sequence>
<dbReference type="InterPro" id="IPR003099">
    <property type="entry name" value="Prephen_DH"/>
</dbReference>